<reference evidence="2 3" key="1">
    <citation type="journal article" date="2011" name="J. Bacteriol.">
        <title>Complete genome sequence of the thermoacidophilic crenarchaeon Thermoproteus uzoniensis 768-20.</title>
        <authorList>
            <person name="Mardanov A.V."/>
            <person name="Gumerov V.M."/>
            <person name="Beletsky A.V."/>
            <person name="Prokofeva M.I."/>
            <person name="Bonch-Osmolovskaya E.A."/>
            <person name="Ravin N.V."/>
            <person name="Skryabin K.G."/>
        </authorList>
    </citation>
    <scope>NUCLEOTIDE SEQUENCE [LARGE SCALE GENOMIC DNA]</scope>
    <source>
        <strain evidence="2 3">768-20</strain>
    </source>
</reference>
<feature type="transmembrane region" description="Helical" evidence="1">
    <location>
        <begin position="255"/>
        <end position="273"/>
    </location>
</feature>
<dbReference type="EMBL" id="CP002590">
    <property type="protein sequence ID" value="AEA13515.1"/>
    <property type="molecule type" value="Genomic_DNA"/>
</dbReference>
<dbReference type="InterPro" id="IPR007254">
    <property type="entry name" value="DUF373"/>
</dbReference>
<accession>F2L590</accession>
<keyword evidence="1" id="KW-1133">Transmembrane helix</keyword>
<dbReference type="PANTHER" id="PTHR38815:SF1">
    <property type="entry name" value="DUF373 FAMILY PROTEIN"/>
    <property type="match status" value="1"/>
</dbReference>
<gene>
    <name evidence="2" type="ordered locus">TUZN_2057</name>
</gene>
<dbReference type="HOGENOM" id="CLU_048986_0_1_2"/>
<organism evidence="2 3">
    <name type="scientific">Thermoproteus uzoniensis (strain 768-20)</name>
    <dbReference type="NCBI Taxonomy" id="999630"/>
    <lineage>
        <taxon>Archaea</taxon>
        <taxon>Thermoproteota</taxon>
        <taxon>Thermoprotei</taxon>
        <taxon>Thermoproteales</taxon>
        <taxon>Thermoproteaceae</taxon>
        <taxon>Thermoproteus</taxon>
    </lineage>
</organism>
<dbReference type="STRING" id="999630.TUZN_2057"/>
<feature type="transmembrane region" description="Helical" evidence="1">
    <location>
        <begin position="187"/>
        <end position="207"/>
    </location>
</feature>
<name>F2L590_THEU7</name>
<dbReference type="Pfam" id="PF04123">
    <property type="entry name" value="DUF373"/>
    <property type="match status" value="1"/>
</dbReference>
<dbReference type="OrthoDB" id="31282at2157"/>
<feature type="transmembrane region" description="Helical" evidence="1">
    <location>
        <begin position="161"/>
        <end position="181"/>
    </location>
</feature>
<proteinExistence type="predicted"/>
<evidence type="ECO:0000256" key="1">
    <source>
        <dbReference type="SAM" id="Phobius"/>
    </source>
</evidence>
<evidence type="ECO:0000313" key="3">
    <source>
        <dbReference type="Proteomes" id="UP000008138"/>
    </source>
</evidence>
<dbReference type="AlphaFoldDB" id="F2L590"/>
<dbReference type="Proteomes" id="UP000008138">
    <property type="component" value="Chromosome"/>
</dbReference>
<keyword evidence="1" id="KW-0472">Membrane</keyword>
<dbReference type="eggNOG" id="arCOG04151">
    <property type="taxonomic scope" value="Archaea"/>
</dbReference>
<keyword evidence="1" id="KW-0812">Transmembrane</keyword>
<sequence>MRVLVLYVDRDGDLKQAGIATPVVGRDNVLRLGIQYILRHPDDSDANAIFAAVKIYDSLEEKLGKGNVEVAVVCGSPDERMANLVVLDELGQVLTSFDADAIYFVSDGPSDEAAVMAIQTRRPVISVERVIVKQSRSVEETVSLIRYYLTKAVREPEYRRYTVGIPSFLLFLYALSIFINIQIISYILELGVLFLLFLLMMYGFGVYDFLKTILRKYEVTFAVSVVSLFAVTVYFILALSGYLGIRVPQSLSIQYNGLVPAVVLVVPIVSYAIEGFLRTQRISRSVFILAALVFSFFYFIMPPIVGAVGGSLDVRLFFEGVLLFSATTILGIIIALVLSRALPSVIK</sequence>
<feature type="transmembrane region" description="Helical" evidence="1">
    <location>
        <begin position="317"/>
        <end position="338"/>
    </location>
</feature>
<keyword evidence="3" id="KW-1185">Reference proteome</keyword>
<protein>
    <recommendedName>
        <fullName evidence="4">Multidrug ABC transporter permease</fullName>
    </recommendedName>
</protein>
<reference key="2">
    <citation type="submission" date="2011-03" db="EMBL/GenBank/DDBJ databases">
        <title>Complete genome sequence of the thermoacidophilic crenarchaeon Thermoproteus uzoniensis 768-20.</title>
        <authorList>
            <person name="Mardanov A.V."/>
            <person name="Gumerov V.M."/>
            <person name="Beletsky A.V."/>
            <person name="Prokofeva M.I."/>
            <person name="Bonch-Osmolovskaya E.A."/>
            <person name="Ravin N.V."/>
            <person name="Skryabin K.G."/>
        </authorList>
    </citation>
    <scope>NUCLEOTIDE SEQUENCE</scope>
    <source>
        <strain>768-20</strain>
    </source>
</reference>
<dbReference type="KEGG" id="tuz:TUZN_2057"/>
<feature type="transmembrane region" description="Helical" evidence="1">
    <location>
        <begin position="219"/>
        <end position="243"/>
    </location>
</feature>
<evidence type="ECO:0000313" key="2">
    <source>
        <dbReference type="EMBL" id="AEA13515.1"/>
    </source>
</evidence>
<feature type="transmembrane region" description="Helical" evidence="1">
    <location>
        <begin position="285"/>
        <end position="305"/>
    </location>
</feature>
<evidence type="ECO:0008006" key="4">
    <source>
        <dbReference type="Google" id="ProtNLM"/>
    </source>
</evidence>
<dbReference type="PANTHER" id="PTHR38815">
    <property type="entry name" value="HYPOTHETICAL MEMBRANE PROTEIN, CONSERVED, DUF373 FAMILY"/>
    <property type="match status" value="1"/>
</dbReference>
<dbReference type="RefSeq" id="WP_013680850.1">
    <property type="nucleotide sequence ID" value="NC_015315.1"/>
</dbReference>
<dbReference type="GeneID" id="10361568"/>